<feature type="domain" description="Alpha-L-rhamnosidase concanavalin-like" evidence="5">
    <location>
        <begin position="359"/>
        <end position="457"/>
    </location>
</feature>
<dbReference type="InterPro" id="IPR012341">
    <property type="entry name" value="6hp_glycosidase-like_sf"/>
</dbReference>
<evidence type="ECO:0000256" key="4">
    <source>
        <dbReference type="SAM" id="SignalP"/>
    </source>
</evidence>
<dbReference type="InterPro" id="IPR036278">
    <property type="entry name" value="Sialidase_sf"/>
</dbReference>
<dbReference type="Proteomes" id="UP000297149">
    <property type="component" value="Chromosome"/>
</dbReference>
<reference evidence="11" key="1">
    <citation type="submission" date="2019-02" db="EMBL/GenBank/DDBJ databases">
        <title>Isolation and identification of novel species under the genus Muribaculum.</title>
        <authorList>
            <person name="Miyake S."/>
            <person name="Ding Y."/>
            <person name="Low A."/>
            <person name="Soh M."/>
            <person name="Seedorf H."/>
        </authorList>
    </citation>
    <scope>NUCLEOTIDE SEQUENCE [LARGE SCALE GENOMIC DNA]</scope>
    <source>
        <strain evidence="11">H5</strain>
    </source>
</reference>
<dbReference type="SUPFAM" id="SSF48208">
    <property type="entry name" value="Six-hairpin glycosidases"/>
    <property type="match status" value="1"/>
</dbReference>
<organism evidence="10 11">
    <name type="scientific">Duncaniella dubosii</name>
    <dbReference type="NCBI Taxonomy" id="2518971"/>
    <lineage>
        <taxon>Bacteria</taxon>
        <taxon>Pseudomonadati</taxon>
        <taxon>Bacteroidota</taxon>
        <taxon>Bacteroidia</taxon>
        <taxon>Bacteroidales</taxon>
        <taxon>Muribaculaceae</taxon>
        <taxon>Duncaniella</taxon>
    </lineage>
</organism>
<name>A0A4P7VZE6_9BACT</name>
<dbReference type="PANTHER" id="PTHR33307">
    <property type="entry name" value="ALPHA-RHAMNOSIDASE (EUROFUNG)"/>
    <property type="match status" value="1"/>
</dbReference>
<gene>
    <name evidence="10" type="ORF">E7747_00390</name>
</gene>
<evidence type="ECO:0000259" key="5">
    <source>
        <dbReference type="Pfam" id="PF05592"/>
    </source>
</evidence>
<evidence type="ECO:0000259" key="8">
    <source>
        <dbReference type="Pfam" id="PF17389"/>
    </source>
</evidence>
<dbReference type="CDD" id="cd15482">
    <property type="entry name" value="Sialidase_non-viral"/>
    <property type="match status" value="1"/>
</dbReference>
<dbReference type="InterPro" id="IPR008928">
    <property type="entry name" value="6-hairpin_glycosidase_sf"/>
</dbReference>
<dbReference type="Gene3D" id="2.60.420.10">
    <property type="entry name" value="Maltose phosphorylase, domain 3"/>
    <property type="match status" value="1"/>
</dbReference>
<dbReference type="Pfam" id="PF13088">
    <property type="entry name" value="BNR_2"/>
    <property type="match status" value="1"/>
</dbReference>
<proteinExistence type="predicted"/>
<dbReference type="InterPro" id="IPR035396">
    <property type="entry name" value="Bac_rhamnosid6H"/>
</dbReference>
<dbReference type="InterPro" id="IPR016007">
    <property type="entry name" value="Alpha_rhamnosid"/>
</dbReference>
<evidence type="ECO:0000259" key="7">
    <source>
        <dbReference type="Pfam" id="PF13088"/>
    </source>
</evidence>
<sequence>MMYRISTLLLALLIVTGVSAGVNVGSLTTEGLVCPLNVETPNPRLSWIITSSDRDVMQTAYHILVASSPEKLAAGQGDIWDSGKVFSDRSVWVEYTGPKLADNTRCYWKVKVSTTRGDSSWSPQAEWGMGIVGEGHWGGRWIGWEGPFEWDIEDSHSRMSSRYLRKEFNSEKKEIKRATAHISGLGLYELYINGQKVGDDVLAPAPTDYRRTTLYNSYDVTDLLKGNGEANAVGVTLGNGRFYTMRQNYKPYKIPTFGYPKMRMNMIIEYTDGTKQRVNSDEKWSLTAEGPIRSNNEYDGEIYDARLDLGDWTKPGYDDSKWLKAQRAELPFGTLRGNTAPNMKVMKTLTPKSVRKLGDRFMVDFGQNMAGWVKIAVSDVAKGDTVVIRYSERISPDSTQLDVENLRHAQSTDRYIANGTENGAKWSPKFSYHGFQFVEVTGVKDLKPEDIVAEFVYDALPDNGSFASSNKTMNAIHRNAWWGIASNYKGVPVDCPQRDERQPWTGDHNMGTWGENFLFDNANMYAKWMDDMRESQREDGCLPDIAPAFYNYYTSDMTWSSTLPVVSDMIYEQTGNPQPIIRNYDAMKKWMNHIRTDFTNKDGLITADKYGDWCVPPEKPDMIHSQDPARKTDGTLIASAYYYKMCQLMAKFARIQGLDAEASAWESDADKVKDAFNRQFLTVKKGTSPVKTPHILYPDSIFYGNNTATANVLPLAFDMVPEEYRQPVADNLIKTIIETNKGHISTGVIGVNWLMRELSRIGRGDVAAMLASNTSYPSYGYEISKGATTIWELWNGDTASRKMNSNNHVMMLGDHLNWYYQDLAGFNPAKPGYKEILLKPDFSIQQLDSVNASYRTPYGLLASRWVKTPMHIEWRVEIPCNTTAVLCVPTPDKKAVKAPGAKYMRSEGLNSYWSVGSGVYNLDIKVDPSLGDKRKGILNDEFLYETASFPECHGATIVELDNGDLVASFFGGTKERNPDCVIWVCRKPKGATEWSEPMIAADGVFDLNDPNIKLAGLSGINAETTPATAGPVGPHFKGDINNARRKACWNPVLFQIPGEKELMLFYKIGSSVGDWTGWVVRSTDGGKTWSDREPLPEGILGPIKNKPEYINGRIISPSSREGNGWRAWIEISDDKGKTWHTAGALPSDSAIRTDRTEPEPIYAIQPSILRHSDGRLQILCRTRNSKIATSWSSDNGDTWTPVTLIDMPNNNSGTDAVTLKDGRHVLIYNDFATLPGTPKGVRNPLCVAVSDDGIHWENVMTLEDSPVSQYSYPSIIQGKDGKLHAIYTWRRQRVKYAGLDL</sequence>
<dbReference type="Pfam" id="PF08531">
    <property type="entry name" value="Bac_rhamnosid_N"/>
    <property type="match status" value="1"/>
</dbReference>
<dbReference type="PANTHER" id="PTHR33307:SF6">
    <property type="entry name" value="ALPHA-RHAMNOSIDASE (EUROFUNG)-RELATED"/>
    <property type="match status" value="1"/>
</dbReference>
<evidence type="ECO:0000259" key="9">
    <source>
        <dbReference type="Pfam" id="PF17390"/>
    </source>
</evidence>
<keyword evidence="4" id="KW-0732">Signal</keyword>
<evidence type="ECO:0000313" key="11">
    <source>
        <dbReference type="Proteomes" id="UP000297149"/>
    </source>
</evidence>
<evidence type="ECO:0000256" key="3">
    <source>
        <dbReference type="ARBA" id="ARBA00022801"/>
    </source>
</evidence>
<dbReference type="InterPro" id="IPR013737">
    <property type="entry name" value="Bac_rhamnosid_N"/>
</dbReference>
<dbReference type="KEGG" id="ddb:E7747_00390"/>
<keyword evidence="11" id="KW-1185">Reference proteome</keyword>
<dbReference type="SUPFAM" id="SSF50939">
    <property type="entry name" value="Sialidases"/>
    <property type="match status" value="1"/>
</dbReference>
<dbReference type="Gene3D" id="2.60.120.260">
    <property type="entry name" value="Galactose-binding domain-like"/>
    <property type="match status" value="2"/>
</dbReference>
<dbReference type="InterPro" id="IPR008902">
    <property type="entry name" value="Rhamnosid_concanavalin"/>
</dbReference>
<dbReference type="Pfam" id="PF17389">
    <property type="entry name" value="Bac_rhamnosid6H"/>
    <property type="match status" value="1"/>
</dbReference>
<dbReference type="InterPro" id="IPR011040">
    <property type="entry name" value="Sialidase"/>
</dbReference>
<dbReference type="RefSeq" id="WP_136413369.1">
    <property type="nucleotide sequence ID" value="NZ_CP039396.1"/>
</dbReference>
<dbReference type="Pfam" id="PF25788">
    <property type="entry name" value="Ig_Rha78A_N"/>
    <property type="match status" value="1"/>
</dbReference>
<evidence type="ECO:0000313" key="10">
    <source>
        <dbReference type="EMBL" id="QCD40903.1"/>
    </source>
</evidence>
<comment type="catalytic activity">
    <reaction evidence="1">
        <text>Hydrolysis of terminal non-reducing alpha-L-rhamnose residues in alpha-L-rhamnosides.</text>
        <dbReference type="EC" id="3.2.1.40"/>
    </reaction>
</comment>
<dbReference type="Pfam" id="PF05592">
    <property type="entry name" value="Bac_rhamnosid"/>
    <property type="match status" value="1"/>
</dbReference>
<dbReference type="Gene3D" id="1.50.10.10">
    <property type="match status" value="1"/>
</dbReference>
<feature type="domain" description="Alpha-L-rhamnosidase C-terminal" evidence="9">
    <location>
        <begin position="825"/>
        <end position="898"/>
    </location>
</feature>
<feature type="signal peptide" evidence="4">
    <location>
        <begin position="1"/>
        <end position="20"/>
    </location>
</feature>
<accession>A0A4P7VZE6</accession>
<dbReference type="InterPro" id="IPR013783">
    <property type="entry name" value="Ig-like_fold"/>
</dbReference>
<dbReference type="InterPro" id="IPR035398">
    <property type="entry name" value="Bac_rhamnosid_C"/>
</dbReference>
<feature type="chain" id="PRO_5020400130" description="alpha-L-rhamnosidase" evidence="4">
    <location>
        <begin position="21"/>
        <end position="1301"/>
    </location>
</feature>
<protein>
    <recommendedName>
        <fullName evidence="2">alpha-L-rhamnosidase</fullName>
        <ecNumber evidence="2">3.2.1.40</ecNumber>
    </recommendedName>
</protein>
<dbReference type="EC" id="3.2.1.40" evidence="2"/>
<evidence type="ECO:0000256" key="2">
    <source>
        <dbReference type="ARBA" id="ARBA00012652"/>
    </source>
</evidence>
<keyword evidence="3" id="KW-0378">Hydrolase</keyword>
<evidence type="ECO:0000256" key="1">
    <source>
        <dbReference type="ARBA" id="ARBA00001445"/>
    </source>
</evidence>
<dbReference type="Gene3D" id="2.120.10.10">
    <property type="match status" value="1"/>
</dbReference>
<dbReference type="Gene3D" id="2.60.40.10">
    <property type="entry name" value="Immunoglobulins"/>
    <property type="match status" value="1"/>
</dbReference>
<dbReference type="EMBL" id="CP039396">
    <property type="protein sequence ID" value="QCD40903.1"/>
    <property type="molecule type" value="Genomic_DNA"/>
</dbReference>
<evidence type="ECO:0000259" key="6">
    <source>
        <dbReference type="Pfam" id="PF08531"/>
    </source>
</evidence>
<dbReference type="Pfam" id="PF17390">
    <property type="entry name" value="Bac_rhamnosid_C"/>
    <property type="match status" value="1"/>
</dbReference>
<dbReference type="GO" id="GO:0030596">
    <property type="term" value="F:alpha-L-rhamnosidase activity"/>
    <property type="evidence" value="ECO:0007669"/>
    <property type="project" value="UniProtKB-EC"/>
</dbReference>
<feature type="domain" description="Alpha-L-rhamnosidase six-hairpin glycosidase" evidence="8">
    <location>
        <begin position="462"/>
        <end position="822"/>
    </location>
</feature>
<feature type="domain" description="Sialidase" evidence="7">
    <location>
        <begin position="963"/>
        <end position="1284"/>
    </location>
</feature>
<feature type="domain" description="Bacterial alpha-L-rhamnosidase N-terminal" evidence="6">
    <location>
        <begin position="173"/>
        <end position="346"/>
    </location>
</feature>
<dbReference type="GO" id="GO:0005975">
    <property type="term" value="P:carbohydrate metabolic process"/>
    <property type="evidence" value="ECO:0007669"/>
    <property type="project" value="InterPro"/>
</dbReference>